<proteinExistence type="predicted"/>
<reference evidence="1 2" key="1">
    <citation type="journal article" date="2015" name="Genome Announc.">
        <title>Expanding the biotechnology potential of lactobacilli through comparative genomics of 213 strains and associated genera.</title>
        <authorList>
            <person name="Sun Z."/>
            <person name="Harris H.M."/>
            <person name="McCann A."/>
            <person name="Guo C."/>
            <person name="Argimon S."/>
            <person name="Zhang W."/>
            <person name="Yang X."/>
            <person name="Jeffery I.B."/>
            <person name="Cooney J.C."/>
            <person name="Kagawa T.F."/>
            <person name="Liu W."/>
            <person name="Song Y."/>
            <person name="Salvetti E."/>
            <person name="Wrobel A."/>
            <person name="Rasinkangas P."/>
            <person name="Parkhill J."/>
            <person name="Rea M.C."/>
            <person name="O'Sullivan O."/>
            <person name="Ritari J."/>
            <person name="Douillard F.P."/>
            <person name="Paul Ross R."/>
            <person name="Yang R."/>
            <person name="Briner A.E."/>
            <person name="Felis G.E."/>
            <person name="de Vos W.M."/>
            <person name="Barrangou R."/>
            <person name="Klaenhammer T.R."/>
            <person name="Caufield P.W."/>
            <person name="Cui Y."/>
            <person name="Zhang H."/>
            <person name="O'Toole P.W."/>
        </authorList>
    </citation>
    <scope>NUCLEOTIDE SEQUENCE [LARGE SCALE GENOMIC DNA]</scope>
    <source>
        <strain evidence="1 2">DSM 18527</strain>
    </source>
</reference>
<sequence>MTALGNLGSVHQAGAASTAGQGVTETKANGVFASGYQDLPLYSKDSTGQFTATGKTLSLDYPQYQSFGYIKAGDGTLEAIDLGGDQWVKPADKFTANYPFEVPLDLGRKGIEAIDFGTRYYDSFKTPMKIYSDAAATQATGRTLDPSISEWQVVNTGVNNFGFPVTFDLGNNQWVSDRENRNASYQSSAPLAGAFLGLFTDGVAIPTYTTAGLETAQGTLSPTKTLWPIEADVLDTDKLAHAYSIEGQGWVYRMDVLPIATTSNVLQGILTYNGAGKAQGTIATTGAYRVFAVKNINNRVFLRLGNDNQWIDYQDL</sequence>
<dbReference type="STRING" id="1423734.FC83_GL000134"/>
<name>A0A0R1XVX0_9LACO</name>
<dbReference type="Proteomes" id="UP000051236">
    <property type="component" value="Unassembled WGS sequence"/>
</dbReference>
<dbReference type="PATRIC" id="fig|1423734.3.peg.134"/>
<accession>A0A0R1XVX0</accession>
<dbReference type="AlphaFoldDB" id="A0A0R1XVX0"/>
<dbReference type="EMBL" id="AZGA01000065">
    <property type="protein sequence ID" value="KRM32852.1"/>
    <property type="molecule type" value="Genomic_DNA"/>
</dbReference>
<protein>
    <submittedName>
        <fullName evidence="1">Uncharacterized protein</fullName>
    </submittedName>
</protein>
<organism evidence="1 2">
    <name type="scientific">Agrilactobacillus composti DSM 18527 = JCM 14202</name>
    <dbReference type="NCBI Taxonomy" id="1423734"/>
    <lineage>
        <taxon>Bacteria</taxon>
        <taxon>Bacillati</taxon>
        <taxon>Bacillota</taxon>
        <taxon>Bacilli</taxon>
        <taxon>Lactobacillales</taxon>
        <taxon>Lactobacillaceae</taxon>
        <taxon>Agrilactobacillus</taxon>
    </lineage>
</organism>
<keyword evidence="2" id="KW-1185">Reference proteome</keyword>
<evidence type="ECO:0000313" key="1">
    <source>
        <dbReference type="EMBL" id="KRM32852.1"/>
    </source>
</evidence>
<gene>
    <name evidence="1" type="ORF">FC83_GL000134</name>
</gene>
<comment type="caution">
    <text evidence="1">The sequence shown here is derived from an EMBL/GenBank/DDBJ whole genome shotgun (WGS) entry which is preliminary data.</text>
</comment>
<evidence type="ECO:0000313" key="2">
    <source>
        <dbReference type="Proteomes" id="UP000051236"/>
    </source>
</evidence>